<proteinExistence type="predicted"/>
<dbReference type="HOGENOM" id="CLU_071269_2_0_6"/>
<gene>
    <name evidence="2" type="primary">lpsA</name>
    <name evidence="2" type="ordered locus">HAPS_1023</name>
</gene>
<evidence type="ECO:0000313" key="3">
    <source>
        <dbReference type="Proteomes" id="UP000006743"/>
    </source>
</evidence>
<dbReference type="InterPro" id="IPR002654">
    <property type="entry name" value="Glyco_trans_25"/>
</dbReference>
<dbReference type="EMBL" id="CP001321">
    <property type="protein sequence ID" value="ACL32642.1"/>
    <property type="molecule type" value="Genomic_DNA"/>
</dbReference>
<evidence type="ECO:0000259" key="1">
    <source>
        <dbReference type="Pfam" id="PF01755"/>
    </source>
</evidence>
<dbReference type="RefSeq" id="WP_015939578.1">
    <property type="nucleotide sequence ID" value="NC_011852.1"/>
</dbReference>
<dbReference type="STRING" id="557723.HAPS_1023"/>
<dbReference type="PATRIC" id="fig|557723.8.peg.1020"/>
<dbReference type="Proteomes" id="UP000006743">
    <property type="component" value="Chromosome"/>
</dbReference>
<feature type="domain" description="Glycosyl transferase family 25" evidence="1">
    <location>
        <begin position="2"/>
        <end position="177"/>
    </location>
</feature>
<dbReference type="CDD" id="cd06532">
    <property type="entry name" value="Glyco_transf_25"/>
    <property type="match status" value="1"/>
</dbReference>
<dbReference type="Pfam" id="PF01755">
    <property type="entry name" value="Glyco_transf_25"/>
    <property type="match status" value="1"/>
</dbReference>
<keyword evidence="3" id="KW-1185">Reference proteome</keyword>
<evidence type="ECO:0000313" key="2">
    <source>
        <dbReference type="EMBL" id="ACL32642.1"/>
    </source>
</evidence>
<dbReference type="AlphaFoldDB" id="B8F5P0"/>
<organism evidence="2 3">
    <name type="scientific">Glaesserella parasuis serovar 5 (strain SH0165)</name>
    <name type="common">Haemophilus parasuis</name>
    <dbReference type="NCBI Taxonomy" id="557723"/>
    <lineage>
        <taxon>Bacteria</taxon>
        <taxon>Pseudomonadati</taxon>
        <taxon>Pseudomonadota</taxon>
        <taxon>Gammaproteobacteria</taxon>
        <taxon>Pasteurellales</taxon>
        <taxon>Pasteurellaceae</taxon>
        <taxon>Glaesserella</taxon>
    </lineage>
</organism>
<name>B8F5P0_GLAP5</name>
<sequence>MKCFVISLKYSNDKRRTHMKNEFSSHNIPFEFFDAITPNENAQYANLFKINLDNTKLTQGEISCLFSHLTLWKQMIDNNLDRIAIFEDDIYLSSSAKDMLDSIESISTTDFDVIKLEKSLERVLASKFYKIRMRNSSLHILKDSHLGSAGYVITNSAARKIITYIQNENIIAPIDIIVFDKLIKSNYKIMQIFPAFCIQDFIKNKCDNNFPSSLENERSLNYEKIVHIKSKNIFSRILKEILRPFKRIYNRVVRLNRKKLIIE</sequence>
<dbReference type="KEGG" id="hap:HAPS_1023"/>
<protein>
    <submittedName>
        <fullName evidence="2">Lipooligosaccharide biosynthesis protein lpsA</fullName>
    </submittedName>
</protein>
<accession>B8F5P0</accession>
<reference evidence="2 3" key="1">
    <citation type="journal article" date="2009" name="J. Bacteriol.">
        <title>Complete genome sequence of Haemophilus parasuis SH0165.</title>
        <authorList>
            <person name="Yue M."/>
            <person name="Yang F."/>
            <person name="Yang J."/>
            <person name="Bei W."/>
            <person name="Cai X."/>
            <person name="Chen L."/>
            <person name="Dong J."/>
            <person name="Zhou R."/>
            <person name="Jin M."/>
            <person name="Jin Q."/>
            <person name="Chen H."/>
        </authorList>
    </citation>
    <scope>NUCLEOTIDE SEQUENCE [LARGE SCALE GENOMIC DNA]</scope>
    <source>
        <strain evidence="2 3">SH0165</strain>
    </source>
</reference>
<dbReference type="GeneID" id="66617986"/>
<dbReference type="CAZy" id="GT25">
    <property type="family name" value="Glycosyltransferase Family 25"/>
</dbReference>